<protein>
    <submittedName>
        <fullName evidence="1">Uncharacterized protein</fullName>
    </submittedName>
</protein>
<sequence length="52" mass="5916">MFSLTYWTHMYSVRVKLTLESSLCTTPISQIINLGLKISKIINTCQNLSLNP</sequence>
<name>A0A0E9S580_ANGAN</name>
<accession>A0A0E9S580</accession>
<dbReference type="AlphaFoldDB" id="A0A0E9S580"/>
<dbReference type="EMBL" id="GBXM01072884">
    <property type="protein sequence ID" value="JAH35693.1"/>
    <property type="molecule type" value="Transcribed_RNA"/>
</dbReference>
<organism evidence="1">
    <name type="scientific">Anguilla anguilla</name>
    <name type="common">European freshwater eel</name>
    <name type="synonym">Muraena anguilla</name>
    <dbReference type="NCBI Taxonomy" id="7936"/>
    <lineage>
        <taxon>Eukaryota</taxon>
        <taxon>Metazoa</taxon>
        <taxon>Chordata</taxon>
        <taxon>Craniata</taxon>
        <taxon>Vertebrata</taxon>
        <taxon>Euteleostomi</taxon>
        <taxon>Actinopterygii</taxon>
        <taxon>Neopterygii</taxon>
        <taxon>Teleostei</taxon>
        <taxon>Anguilliformes</taxon>
        <taxon>Anguillidae</taxon>
        <taxon>Anguilla</taxon>
    </lineage>
</organism>
<proteinExistence type="predicted"/>
<reference evidence="1" key="1">
    <citation type="submission" date="2014-11" db="EMBL/GenBank/DDBJ databases">
        <authorList>
            <person name="Amaro Gonzalez C."/>
        </authorList>
    </citation>
    <scope>NUCLEOTIDE SEQUENCE</scope>
</reference>
<reference evidence="1" key="2">
    <citation type="journal article" date="2015" name="Fish Shellfish Immunol.">
        <title>Early steps in the European eel (Anguilla anguilla)-Vibrio vulnificus interaction in the gills: Role of the RtxA13 toxin.</title>
        <authorList>
            <person name="Callol A."/>
            <person name="Pajuelo D."/>
            <person name="Ebbesson L."/>
            <person name="Teles M."/>
            <person name="MacKenzie S."/>
            <person name="Amaro C."/>
        </authorList>
    </citation>
    <scope>NUCLEOTIDE SEQUENCE</scope>
</reference>
<evidence type="ECO:0000313" key="1">
    <source>
        <dbReference type="EMBL" id="JAH35693.1"/>
    </source>
</evidence>